<keyword evidence="2" id="KW-1185">Reference proteome</keyword>
<organism evidence="1 2">
    <name type="scientific">Pedobacter caeni</name>
    <dbReference type="NCBI Taxonomy" id="288992"/>
    <lineage>
        <taxon>Bacteria</taxon>
        <taxon>Pseudomonadati</taxon>
        <taxon>Bacteroidota</taxon>
        <taxon>Sphingobacteriia</taxon>
        <taxon>Sphingobacteriales</taxon>
        <taxon>Sphingobacteriaceae</taxon>
        <taxon>Pedobacter</taxon>
    </lineage>
</organism>
<name>A0A1M4WHR7_9SPHI</name>
<proteinExistence type="predicted"/>
<dbReference type="STRING" id="288992.SAMN04488522_1011271"/>
<protein>
    <submittedName>
        <fullName evidence="1">Uncharacterized protein</fullName>
    </submittedName>
</protein>
<gene>
    <name evidence="1" type="ORF">SAMN04488522_1011271</name>
</gene>
<sequence length="106" mass="12238">MGYAKERGKLEKLLTKTAGINVYDEKSLAILVDSYEKYSHTVRILKNKEPELFTELYTNELQEIKAGRKTLKESDSDETRQSNFTAYKETIVRALEKTIKTTNETV</sequence>
<dbReference type="Proteomes" id="UP000184287">
    <property type="component" value="Unassembled WGS sequence"/>
</dbReference>
<reference evidence="2" key="1">
    <citation type="submission" date="2016-11" db="EMBL/GenBank/DDBJ databases">
        <authorList>
            <person name="Varghese N."/>
            <person name="Submissions S."/>
        </authorList>
    </citation>
    <scope>NUCLEOTIDE SEQUENCE [LARGE SCALE GENOMIC DNA]</scope>
    <source>
        <strain evidence="2">DSM 16990</strain>
    </source>
</reference>
<evidence type="ECO:0000313" key="1">
    <source>
        <dbReference type="EMBL" id="SHE80776.1"/>
    </source>
</evidence>
<dbReference type="EMBL" id="FQUQ01000001">
    <property type="protein sequence ID" value="SHE80776.1"/>
    <property type="molecule type" value="Genomic_DNA"/>
</dbReference>
<evidence type="ECO:0000313" key="2">
    <source>
        <dbReference type="Proteomes" id="UP000184287"/>
    </source>
</evidence>
<dbReference type="OrthoDB" id="710652at2"/>
<dbReference type="RefSeq" id="WP_073228772.1">
    <property type="nucleotide sequence ID" value="NZ_FQUQ01000001.1"/>
</dbReference>
<accession>A0A1M4WHR7</accession>
<dbReference type="AlphaFoldDB" id="A0A1M4WHR7"/>